<evidence type="ECO:0000256" key="3">
    <source>
        <dbReference type="ARBA" id="ARBA00022629"/>
    </source>
</evidence>
<sequence length="376" mass="41177">MTLNATEILVLTIIQQSDGISRKTLAEKTDLSQASITKITHKLVGEAYISEGARIGSGLGRKEVLLIANPDKFKFLGIDIGGYRVRIALADYRYEVTHNEEFLIEYLEDKENVLQELIDKVETFLAAAGTPCVDAIGVSVTGIIDMEKRNILNIPNLNRWNDVNIVDGLTERFKAPVFLEESGRTMAFAEKLMGKAKDVADFIVVHVAFGVVAGAFINRQPLRGANNVGGLLGHITVDEKGIRCRCGNYGCLENIVTFPMLGGQYREKSASGMSLLEAYRINDKMALDVCIEAGYAIGTALSNVVNLFNPETIYLGGPVFDRFPIIFEEVKRTVLLRANRFATLGMKLEASSFGDRQGILGALTLAGTSFILSIEK</sequence>
<dbReference type="InterPro" id="IPR000600">
    <property type="entry name" value="ROK"/>
</dbReference>
<organism evidence="5 6">
    <name type="scientific">Paenibacillus ginsengarvi</name>
    <dbReference type="NCBI Taxonomy" id="400777"/>
    <lineage>
        <taxon>Bacteria</taxon>
        <taxon>Bacillati</taxon>
        <taxon>Bacillota</taxon>
        <taxon>Bacilli</taxon>
        <taxon>Bacillales</taxon>
        <taxon>Paenibacillaceae</taxon>
        <taxon>Paenibacillus</taxon>
    </lineage>
</organism>
<keyword evidence="3" id="KW-0119">Carbohydrate metabolism</keyword>
<evidence type="ECO:0000313" key="6">
    <source>
        <dbReference type="Proteomes" id="UP000282311"/>
    </source>
</evidence>
<dbReference type="Proteomes" id="UP000282311">
    <property type="component" value="Unassembled WGS sequence"/>
</dbReference>
<dbReference type="GO" id="GO:0042732">
    <property type="term" value="P:D-xylose metabolic process"/>
    <property type="evidence" value="ECO:0007669"/>
    <property type="project" value="UniProtKB-KW"/>
</dbReference>
<dbReference type="InterPro" id="IPR036388">
    <property type="entry name" value="WH-like_DNA-bd_sf"/>
</dbReference>
<dbReference type="EMBL" id="RBAH01000050">
    <property type="protein sequence ID" value="RKN61999.1"/>
    <property type="molecule type" value="Genomic_DNA"/>
</dbReference>
<dbReference type="CDD" id="cd23763">
    <property type="entry name" value="ASKHA_ATPase_ROK"/>
    <property type="match status" value="1"/>
</dbReference>
<feature type="domain" description="HTH marR-type" evidence="4">
    <location>
        <begin position="3"/>
        <end position="49"/>
    </location>
</feature>
<dbReference type="AlphaFoldDB" id="A0A3B0AN16"/>
<evidence type="ECO:0000259" key="4">
    <source>
        <dbReference type="Pfam" id="PF01047"/>
    </source>
</evidence>
<comment type="similarity">
    <text evidence="2">Belongs to the ROK (NagC/XylR) family.</text>
</comment>
<dbReference type="PANTHER" id="PTHR18964">
    <property type="entry name" value="ROK (REPRESSOR, ORF, KINASE) FAMILY"/>
    <property type="match status" value="1"/>
</dbReference>
<comment type="function">
    <text evidence="1">Transcriptional repressor of xylose-utilizing enzymes.</text>
</comment>
<dbReference type="InterPro" id="IPR036390">
    <property type="entry name" value="WH_DNA-bd_sf"/>
</dbReference>
<accession>A0A3B0AN16</accession>
<dbReference type="RefSeq" id="WP_120751935.1">
    <property type="nucleotide sequence ID" value="NZ_RBAH01000050.1"/>
</dbReference>
<keyword evidence="6" id="KW-1185">Reference proteome</keyword>
<name>A0A3B0AN16_9BACL</name>
<dbReference type="GO" id="GO:0003700">
    <property type="term" value="F:DNA-binding transcription factor activity"/>
    <property type="evidence" value="ECO:0007669"/>
    <property type="project" value="InterPro"/>
</dbReference>
<reference evidence="5 6" key="1">
    <citation type="journal article" date="2007" name="Int. J. Syst. Evol. Microbiol.">
        <title>Paenibacillus ginsengarvi sp. nov., isolated from soil from ginseng cultivation.</title>
        <authorList>
            <person name="Yoon M.H."/>
            <person name="Ten L.N."/>
            <person name="Im W.T."/>
        </authorList>
    </citation>
    <scope>NUCLEOTIDE SEQUENCE [LARGE SCALE GENOMIC DNA]</scope>
    <source>
        <strain evidence="5 6">KCTC 13059</strain>
    </source>
</reference>
<dbReference type="SUPFAM" id="SSF46785">
    <property type="entry name" value="Winged helix' DNA-binding domain"/>
    <property type="match status" value="1"/>
</dbReference>
<dbReference type="OrthoDB" id="9796533at2"/>
<dbReference type="InterPro" id="IPR000835">
    <property type="entry name" value="HTH_MarR-typ"/>
</dbReference>
<gene>
    <name evidence="5" type="ORF">D7M11_35140</name>
</gene>
<proteinExistence type="inferred from homology"/>
<dbReference type="Gene3D" id="1.10.10.10">
    <property type="entry name" value="Winged helix-like DNA-binding domain superfamily/Winged helix DNA-binding domain"/>
    <property type="match status" value="1"/>
</dbReference>
<dbReference type="PANTHER" id="PTHR18964:SF149">
    <property type="entry name" value="BIFUNCTIONAL UDP-N-ACETYLGLUCOSAMINE 2-EPIMERASE_N-ACETYLMANNOSAMINE KINASE"/>
    <property type="match status" value="1"/>
</dbReference>
<evidence type="ECO:0000256" key="1">
    <source>
        <dbReference type="ARBA" id="ARBA00002486"/>
    </source>
</evidence>
<evidence type="ECO:0000256" key="2">
    <source>
        <dbReference type="ARBA" id="ARBA00006479"/>
    </source>
</evidence>
<evidence type="ECO:0000313" key="5">
    <source>
        <dbReference type="EMBL" id="RKN61999.1"/>
    </source>
</evidence>
<dbReference type="Pfam" id="PF00480">
    <property type="entry name" value="ROK"/>
    <property type="match status" value="1"/>
</dbReference>
<dbReference type="Pfam" id="PF01047">
    <property type="entry name" value="MarR"/>
    <property type="match status" value="1"/>
</dbReference>
<comment type="caution">
    <text evidence="5">The sequence shown here is derived from an EMBL/GenBank/DDBJ whole genome shotgun (WGS) entry which is preliminary data.</text>
</comment>
<dbReference type="SUPFAM" id="SSF53067">
    <property type="entry name" value="Actin-like ATPase domain"/>
    <property type="match status" value="1"/>
</dbReference>
<keyword evidence="3" id="KW-0859">Xylose metabolism</keyword>
<protein>
    <submittedName>
        <fullName evidence="5">ROK family transcriptional regulator</fullName>
    </submittedName>
</protein>
<dbReference type="Gene3D" id="3.30.420.40">
    <property type="match status" value="2"/>
</dbReference>
<dbReference type="InterPro" id="IPR043129">
    <property type="entry name" value="ATPase_NBD"/>
</dbReference>